<name>A0A7W9KEK9_9PSEU</name>
<evidence type="ECO:0000259" key="2">
    <source>
        <dbReference type="SMART" id="SM00530"/>
    </source>
</evidence>
<dbReference type="GO" id="GO:0043531">
    <property type="term" value="F:ADP binding"/>
    <property type="evidence" value="ECO:0007669"/>
    <property type="project" value="InterPro"/>
</dbReference>
<dbReference type="SMART" id="SM00382">
    <property type="entry name" value="AAA"/>
    <property type="match status" value="1"/>
</dbReference>
<feature type="domain" description="AAA+ ATPase" evidence="1">
    <location>
        <begin position="112"/>
        <end position="249"/>
    </location>
</feature>
<comment type="caution">
    <text evidence="3">The sequence shown here is derived from an EMBL/GenBank/DDBJ whole genome shotgun (WGS) entry which is preliminary data.</text>
</comment>
<evidence type="ECO:0000313" key="3">
    <source>
        <dbReference type="EMBL" id="MBB5891136.1"/>
    </source>
</evidence>
<dbReference type="Pfam" id="PF00931">
    <property type="entry name" value="NB-ARC"/>
    <property type="match status" value="1"/>
</dbReference>
<reference evidence="3 4" key="1">
    <citation type="submission" date="2020-08" db="EMBL/GenBank/DDBJ databases">
        <title>Sequencing the genomes of 1000 actinobacteria strains.</title>
        <authorList>
            <person name="Klenk H.-P."/>
        </authorList>
    </citation>
    <scope>NUCLEOTIDE SEQUENCE [LARGE SCALE GENOMIC DNA]</scope>
    <source>
        <strain evidence="3 4">DSM 43851</strain>
    </source>
</reference>
<dbReference type="InterPro" id="IPR027417">
    <property type="entry name" value="P-loop_NTPase"/>
</dbReference>
<dbReference type="Gene3D" id="1.10.10.10">
    <property type="entry name" value="Winged helix-like DNA-binding domain superfamily/Winged helix DNA-binding domain"/>
    <property type="match status" value="1"/>
</dbReference>
<dbReference type="PANTHER" id="PTHR47691">
    <property type="entry name" value="REGULATOR-RELATED"/>
    <property type="match status" value="1"/>
</dbReference>
<protein>
    <submittedName>
        <fullName evidence="3">Tetratricopeptide (TPR) repeat protein/transcriptional regulator with XRE-family HTH domain</fullName>
    </submittedName>
</protein>
<gene>
    <name evidence="3" type="ORF">BJ998_002332</name>
</gene>
<evidence type="ECO:0000259" key="1">
    <source>
        <dbReference type="SMART" id="SM00382"/>
    </source>
</evidence>
<dbReference type="RefSeq" id="WP_184861041.1">
    <property type="nucleotide sequence ID" value="NZ_BAAAWY010000045.1"/>
</dbReference>
<dbReference type="InterPro" id="IPR002182">
    <property type="entry name" value="NB-ARC"/>
</dbReference>
<dbReference type="InterPro" id="IPR036388">
    <property type="entry name" value="WH-like_DNA-bd_sf"/>
</dbReference>
<evidence type="ECO:0000313" key="4">
    <source>
        <dbReference type="Proteomes" id="UP000585638"/>
    </source>
</evidence>
<dbReference type="InterPro" id="IPR010982">
    <property type="entry name" value="Lambda_DNA-bd_dom_sf"/>
</dbReference>
<dbReference type="PRINTS" id="PR00364">
    <property type="entry name" value="DISEASERSIST"/>
</dbReference>
<dbReference type="Pfam" id="PF13560">
    <property type="entry name" value="HTH_31"/>
    <property type="match status" value="1"/>
</dbReference>
<organism evidence="3 4">
    <name type="scientific">Kutzneria kofuensis</name>
    <dbReference type="NCBI Taxonomy" id="103725"/>
    <lineage>
        <taxon>Bacteria</taxon>
        <taxon>Bacillati</taxon>
        <taxon>Actinomycetota</taxon>
        <taxon>Actinomycetes</taxon>
        <taxon>Pseudonocardiales</taxon>
        <taxon>Pseudonocardiaceae</taxon>
        <taxon>Kutzneria</taxon>
    </lineage>
</organism>
<dbReference type="EMBL" id="JACHIR010000001">
    <property type="protein sequence ID" value="MBB5891136.1"/>
    <property type="molecule type" value="Genomic_DNA"/>
</dbReference>
<dbReference type="Proteomes" id="UP000585638">
    <property type="component" value="Unassembled WGS sequence"/>
</dbReference>
<dbReference type="AlphaFoldDB" id="A0A7W9KEK9"/>
<dbReference type="InterPro" id="IPR003593">
    <property type="entry name" value="AAA+_ATPase"/>
</dbReference>
<dbReference type="SUPFAM" id="SSF47413">
    <property type="entry name" value="lambda repressor-like DNA-binding domains"/>
    <property type="match status" value="1"/>
</dbReference>
<dbReference type="SMART" id="SM00028">
    <property type="entry name" value="TPR"/>
    <property type="match status" value="4"/>
</dbReference>
<accession>A0A7W9KEK9</accession>
<sequence length="746" mass="81320">MPGSAFTPGSEFGAELERLLTSRGMSWRVLADKVGYTPSWLSKVKNGTPPSAELARRCDQVLDAGGRLMALATESVPSRPAQLPAAAARFVGRERELGLLHEALVDDRQLGTPAVMAVDGSPGVGKTALALKLAHDVAMQFVDGQLYVDLRGYSPDGGPARPTDVLGDFLAALGVATDSMPADQEQRAKLFRSLVNQRRLLIVLDNAADSVQVEPLLPGSGYCAVIVTSRRRLSGMAMRTNARQVTLGPMTGAESQLLLRNVIGDDRVDAEPAAISALAKHCAHLPLALRIAAERVATHPHHPVDELLEELDSDEHRLDGLATDDSLAVRSVFSWSYRDLSSESARMFRLLGVFRRGQISTPAAAALAGVSPVQGRRLLERLASVHLVEGVERDRYRMHDLLHVYAAELVQSEETEQSRREAAIRLTDWYLRTAERANEALAPFRVHMLEVPTSGPSVTPLDFHTPVEALRWCDGEVANLLPVMETALAYGLAGTAWRLCIASWDYFRLRMPMGVWVATHELAAQAARVEGDRFAEAWVQTNLAVAKHRLHDFDAATRLYEEALATRREIGDRHGEAWTLAGLGLLAAEQRDPDGAERPAQQALALFRDLGDRHGEVTTMATLGEVRQLRGDNHGALVTLHEALWVAQDSDDASDQAETLLKIAGVYLADGQPGRALDSLDQALVATRDVRNRMLEAGVLFRRGIVLRELDRTGEAKESLAAALALYEEVDDHRAGDVRAELDALG</sequence>
<dbReference type="SUPFAM" id="SSF48452">
    <property type="entry name" value="TPR-like"/>
    <property type="match status" value="1"/>
</dbReference>
<dbReference type="Gene3D" id="3.40.50.300">
    <property type="entry name" value="P-loop containing nucleotide triphosphate hydrolases"/>
    <property type="match status" value="1"/>
</dbReference>
<proteinExistence type="predicted"/>
<feature type="domain" description="HTH cro/C1-type" evidence="2">
    <location>
        <begin position="15"/>
        <end position="69"/>
    </location>
</feature>
<dbReference type="CDD" id="cd00093">
    <property type="entry name" value="HTH_XRE"/>
    <property type="match status" value="1"/>
</dbReference>
<dbReference type="SMART" id="SM00530">
    <property type="entry name" value="HTH_XRE"/>
    <property type="match status" value="1"/>
</dbReference>
<dbReference type="PANTHER" id="PTHR47691:SF3">
    <property type="entry name" value="HTH-TYPE TRANSCRIPTIONAL REGULATOR RV0890C-RELATED"/>
    <property type="match status" value="1"/>
</dbReference>
<dbReference type="Gene3D" id="1.25.40.10">
    <property type="entry name" value="Tetratricopeptide repeat domain"/>
    <property type="match status" value="1"/>
</dbReference>
<dbReference type="InterPro" id="IPR011990">
    <property type="entry name" value="TPR-like_helical_dom_sf"/>
</dbReference>
<dbReference type="InterPro" id="IPR019734">
    <property type="entry name" value="TPR_rpt"/>
</dbReference>
<keyword evidence="4" id="KW-1185">Reference proteome</keyword>
<dbReference type="SUPFAM" id="SSF52540">
    <property type="entry name" value="P-loop containing nucleoside triphosphate hydrolases"/>
    <property type="match status" value="1"/>
</dbReference>
<dbReference type="InterPro" id="IPR001387">
    <property type="entry name" value="Cro/C1-type_HTH"/>
</dbReference>
<dbReference type="GO" id="GO:0003677">
    <property type="term" value="F:DNA binding"/>
    <property type="evidence" value="ECO:0007669"/>
    <property type="project" value="InterPro"/>
</dbReference>
<dbReference type="Pfam" id="PF13424">
    <property type="entry name" value="TPR_12"/>
    <property type="match status" value="1"/>
</dbReference>